<name>A0A8T4GUY1_9EURY</name>
<gene>
    <name evidence="5" type="ORF">J2753_001429</name>
</gene>
<dbReference type="PANTHER" id="PTHR46648">
    <property type="entry name" value="HIT FAMILY PROTEIN 1"/>
    <property type="match status" value="1"/>
</dbReference>
<dbReference type="GO" id="GO:0003824">
    <property type="term" value="F:catalytic activity"/>
    <property type="evidence" value="ECO:0007669"/>
    <property type="project" value="InterPro"/>
</dbReference>
<dbReference type="PROSITE" id="PS51084">
    <property type="entry name" value="HIT_2"/>
    <property type="match status" value="1"/>
</dbReference>
<dbReference type="Pfam" id="PF01230">
    <property type="entry name" value="HIT"/>
    <property type="match status" value="1"/>
</dbReference>
<dbReference type="InterPro" id="IPR036265">
    <property type="entry name" value="HIT-like_sf"/>
</dbReference>
<dbReference type="GO" id="GO:0009117">
    <property type="term" value="P:nucleotide metabolic process"/>
    <property type="evidence" value="ECO:0007669"/>
    <property type="project" value="TreeGrafter"/>
</dbReference>
<protein>
    <submittedName>
        <fullName evidence="5">Histidine triad (HIT) family protein</fullName>
    </submittedName>
</protein>
<feature type="domain" description="HIT" evidence="4">
    <location>
        <begin position="5"/>
        <end position="111"/>
    </location>
</feature>
<feature type="active site" description="Tele-AMP-histidine intermediate" evidence="1">
    <location>
        <position position="98"/>
    </location>
</feature>
<evidence type="ECO:0000256" key="2">
    <source>
        <dbReference type="PIRSR" id="PIRSR601310-3"/>
    </source>
</evidence>
<reference evidence="5" key="1">
    <citation type="submission" date="2021-03" db="EMBL/GenBank/DDBJ databases">
        <title>Genomic Encyclopedia of Type Strains, Phase IV (KMG-IV): sequencing the most valuable type-strain genomes for metagenomic binning, comparative biology and taxonomic classification.</title>
        <authorList>
            <person name="Goeker M."/>
        </authorList>
    </citation>
    <scope>NUCLEOTIDE SEQUENCE</scope>
    <source>
        <strain evidence="5">DSM 26232</strain>
    </source>
</reference>
<dbReference type="PANTHER" id="PTHR46648:SF1">
    <property type="entry name" value="ADENOSINE 5'-MONOPHOSPHORAMIDASE HNT1"/>
    <property type="match status" value="1"/>
</dbReference>
<organism evidence="5 6">
    <name type="scientific">Halolamina salifodinae</name>
    <dbReference type="NCBI Taxonomy" id="1202767"/>
    <lineage>
        <taxon>Archaea</taxon>
        <taxon>Methanobacteriati</taxon>
        <taxon>Methanobacteriota</taxon>
        <taxon>Stenosarchaea group</taxon>
        <taxon>Halobacteria</taxon>
        <taxon>Halobacteriales</taxon>
        <taxon>Haloferacaceae</taxon>
    </lineage>
</organism>
<accession>A0A8T4GUY1</accession>
<sequence length="135" mass="14378">MPECEFCAIAAGERDVHVLYEDAHTVAFLDENPAREGHTVVLPKQHREELLGTADGGAAAVFAAIDAIVADLRAVLDPEGFSLFYTSGPLVGSVRHAHVHLVPRATDDGVSLALDRGPIDDDTAAALAERVRNLE</sequence>
<feature type="short sequence motif" description="Histidine triad motif" evidence="2 3">
    <location>
        <begin position="96"/>
        <end position="100"/>
    </location>
</feature>
<comment type="caution">
    <text evidence="5">The sequence shown here is derived from an EMBL/GenBank/DDBJ whole genome shotgun (WGS) entry which is preliminary data.</text>
</comment>
<evidence type="ECO:0000256" key="1">
    <source>
        <dbReference type="PIRSR" id="PIRSR601310-1"/>
    </source>
</evidence>
<dbReference type="Gene3D" id="3.30.428.10">
    <property type="entry name" value="HIT-like"/>
    <property type="match status" value="1"/>
</dbReference>
<evidence type="ECO:0000313" key="5">
    <source>
        <dbReference type="EMBL" id="MBP1986931.1"/>
    </source>
</evidence>
<dbReference type="Proteomes" id="UP000823736">
    <property type="component" value="Unassembled WGS sequence"/>
</dbReference>
<evidence type="ECO:0000256" key="3">
    <source>
        <dbReference type="PROSITE-ProRule" id="PRU00464"/>
    </source>
</evidence>
<evidence type="ECO:0000259" key="4">
    <source>
        <dbReference type="PROSITE" id="PS51084"/>
    </source>
</evidence>
<dbReference type="PRINTS" id="PR00332">
    <property type="entry name" value="HISTRIAD"/>
</dbReference>
<dbReference type="EMBL" id="JAGGLC010000003">
    <property type="protein sequence ID" value="MBP1986931.1"/>
    <property type="molecule type" value="Genomic_DNA"/>
</dbReference>
<dbReference type="SUPFAM" id="SSF54197">
    <property type="entry name" value="HIT-like"/>
    <property type="match status" value="1"/>
</dbReference>
<dbReference type="InterPro" id="IPR011146">
    <property type="entry name" value="HIT-like"/>
</dbReference>
<dbReference type="RefSeq" id="WP_209491225.1">
    <property type="nucleotide sequence ID" value="NZ_JAGGLC010000003.1"/>
</dbReference>
<dbReference type="InterPro" id="IPR001310">
    <property type="entry name" value="Histidine_triad_HIT"/>
</dbReference>
<keyword evidence="6" id="KW-1185">Reference proteome</keyword>
<dbReference type="AlphaFoldDB" id="A0A8T4GUY1"/>
<evidence type="ECO:0000313" key="6">
    <source>
        <dbReference type="Proteomes" id="UP000823736"/>
    </source>
</evidence>
<dbReference type="OrthoDB" id="26806at2157"/>
<proteinExistence type="predicted"/>